<dbReference type="SUPFAM" id="SSF55347">
    <property type="entry name" value="Glyceraldehyde-3-phosphate dehydrogenase-like, C-terminal domain"/>
    <property type="match status" value="1"/>
</dbReference>
<name>A8MDK8_CALMQ</name>
<dbReference type="Gene3D" id="3.40.50.720">
    <property type="entry name" value="NAD(P)-binding Rossmann-like Domain"/>
    <property type="match status" value="1"/>
</dbReference>
<dbReference type="STRING" id="397948.Cmaq_1035"/>
<sequence>MGLITVVGLGPMGRAASYYLIKHTNHEVLGYDKSSEAVNAALSLGINAVKADAMNDEVARRIAGDSDVVLTAVPQSIADSLVFKLHEYGAKVIDLIFLWRFNSETAGRVSNGSLVIPACGWAPGLTNLLAAAASSELDAVEELGIHVGGNPVNPRPPLYYDVLFSVESTIEEYVRPATIMINGELKSVDPLSSIYPFRTWLIDGDFSEFYTDGLSTLIVTMPRRFKSIKTMYERTIRWSRHLEVMRILKDVGLLGSEALVKSLSSIMRQGVEDFSLTVVEARGVINGEPARVAFEGIDYARGGFTSMARLTGFTAAVVADLVARGVIKGSGLLPIEEAYFENKDVLRHVLNGLKAEGVKLMLTKTVTAP</sequence>
<dbReference type="Proteomes" id="UP000001137">
    <property type="component" value="Chromosome"/>
</dbReference>
<dbReference type="Pfam" id="PF02254">
    <property type="entry name" value="TrkA_N"/>
    <property type="match status" value="1"/>
</dbReference>
<organism evidence="4 5">
    <name type="scientific">Caldivirga maquilingensis (strain ATCC 700844 / DSM 13496 / JCM 10307 / IC-167)</name>
    <dbReference type="NCBI Taxonomy" id="397948"/>
    <lineage>
        <taxon>Archaea</taxon>
        <taxon>Thermoproteota</taxon>
        <taxon>Thermoprotei</taxon>
        <taxon>Thermoproteales</taxon>
        <taxon>Thermoproteaceae</taxon>
        <taxon>Caldivirga</taxon>
    </lineage>
</organism>
<evidence type="ECO:0000259" key="3">
    <source>
        <dbReference type="Pfam" id="PF16653"/>
    </source>
</evidence>
<dbReference type="GO" id="GO:0016491">
    <property type="term" value="F:oxidoreductase activity"/>
    <property type="evidence" value="ECO:0007669"/>
    <property type="project" value="UniProtKB-KW"/>
</dbReference>
<dbReference type="eggNOG" id="arCOG00243">
    <property type="taxonomic scope" value="Archaea"/>
</dbReference>
<feature type="domain" description="Saccharopine dehydrogenase-like C-terminal" evidence="3">
    <location>
        <begin position="120"/>
        <end position="358"/>
    </location>
</feature>
<dbReference type="KEGG" id="cma:Cmaq_1035"/>
<reference evidence="4 5" key="1">
    <citation type="submission" date="2007-10" db="EMBL/GenBank/DDBJ databases">
        <title>Complete sequence of Caldivirga maquilingensis IC-167.</title>
        <authorList>
            <consortium name="US DOE Joint Genome Institute"/>
            <person name="Copeland A."/>
            <person name="Lucas S."/>
            <person name="Lapidus A."/>
            <person name="Barry K."/>
            <person name="Glavina del Rio T."/>
            <person name="Dalin E."/>
            <person name="Tice H."/>
            <person name="Pitluck S."/>
            <person name="Saunders E."/>
            <person name="Brettin T."/>
            <person name="Bruce D."/>
            <person name="Detter J.C."/>
            <person name="Han C."/>
            <person name="Schmutz J."/>
            <person name="Larimer F."/>
            <person name="Land M."/>
            <person name="Hauser L."/>
            <person name="Kyrpides N."/>
            <person name="Ivanova N."/>
            <person name="Biddle J.F."/>
            <person name="Zhang Z."/>
            <person name="Fitz-Gibbon S.T."/>
            <person name="Lowe T.M."/>
            <person name="Saltikov C."/>
            <person name="House C.H."/>
            <person name="Richardson P."/>
        </authorList>
    </citation>
    <scope>NUCLEOTIDE SEQUENCE [LARGE SCALE GENOMIC DNA]</scope>
    <source>
        <strain evidence="5">ATCC 700844 / DSM 13496 / JCM 10307 / IC-167</strain>
    </source>
</reference>
<dbReference type="RefSeq" id="WP_012186083.1">
    <property type="nucleotide sequence ID" value="NC_009954.1"/>
</dbReference>
<keyword evidence="5" id="KW-1185">Reference proteome</keyword>
<proteinExistence type="predicted"/>
<dbReference type="EMBL" id="CP000852">
    <property type="protein sequence ID" value="ABW01864.1"/>
    <property type="molecule type" value="Genomic_DNA"/>
</dbReference>
<dbReference type="PANTHER" id="PTHR11133">
    <property type="entry name" value="SACCHAROPINE DEHYDROGENASE"/>
    <property type="match status" value="1"/>
</dbReference>
<dbReference type="InterPro" id="IPR051168">
    <property type="entry name" value="AASS"/>
</dbReference>
<feature type="domain" description="RCK N-terminal" evidence="2">
    <location>
        <begin position="4"/>
        <end position="76"/>
    </location>
</feature>
<accession>A8MDK8</accession>
<dbReference type="GO" id="GO:0006813">
    <property type="term" value="P:potassium ion transport"/>
    <property type="evidence" value="ECO:0007669"/>
    <property type="project" value="InterPro"/>
</dbReference>
<dbReference type="InterPro" id="IPR003148">
    <property type="entry name" value="RCK_N"/>
</dbReference>
<dbReference type="SUPFAM" id="SSF51735">
    <property type="entry name" value="NAD(P)-binding Rossmann-fold domains"/>
    <property type="match status" value="1"/>
</dbReference>
<evidence type="ECO:0000313" key="5">
    <source>
        <dbReference type="Proteomes" id="UP000001137"/>
    </source>
</evidence>
<evidence type="ECO:0000259" key="2">
    <source>
        <dbReference type="Pfam" id="PF02254"/>
    </source>
</evidence>
<dbReference type="GeneID" id="5708940"/>
<evidence type="ECO:0000256" key="1">
    <source>
        <dbReference type="ARBA" id="ARBA00023002"/>
    </source>
</evidence>
<dbReference type="OrthoDB" id="27588at2157"/>
<dbReference type="InterPro" id="IPR036291">
    <property type="entry name" value="NAD(P)-bd_dom_sf"/>
</dbReference>
<protein>
    <submittedName>
        <fullName evidence="4">Saccharopine dehydrogenase</fullName>
    </submittedName>
</protein>
<dbReference type="InterPro" id="IPR032095">
    <property type="entry name" value="Sacchrp_dh-like_C"/>
</dbReference>
<evidence type="ECO:0000313" key="4">
    <source>
        <dbReference type="EMBL" id="ABW01864.1"/>
    </source>
</evidence>
<keyword evidence="1" id="KW-0560">Oxidoreductase</keyword>
<dbReference type="HOGENOM" id="CLU_032858_3_0_2"/>
<dbReference type="Pfam" id="PF16653">
    <property type="entry name" value="Sacchrp_dh_C"/>
    <property type="match status" value="1"/>
</dbReference>
<gene>
    <name evidence="4" type="ordered locus">Cmaq_1035</name>
</gene>
<dbReference type="Gene3D" id="3.30.360.10">
    <property type="entry name" value="Dihydrodipicolinate Reductase, domain 2"/>
    <property type="match status" value="1"/>
</dbReference>
<dbReference type="PANTHER" id="PTHR11133:SF22">
    <property type="entry name" value="ALPHA-AMINOADIPIC SEMIALDEHYDE SYNTHASE, MITOCHONDRIAL"/>
    <property type="match status" value="1"/>
</dbReference>
<dbReference type="AlphaFoldDB" id="A8MDK8"/>